<proteinExistence type="predicted"/>
<sequence length="205" mass="23139">MLDHQLFVKHFTGLCELYSREATEALLDIYYLALQEMSNENFVKAVQRVIQSHSYSNLPAPAEFLGSSSDDAAIIALDKVERAVQKWGAYHTVVFDDPVIHATISALGGWIHVASAIPVDQWKWFVKDFIKTYKAFASNPRPEIPRVLVGIWEGQNCAINNKPMDTVYIGDRQRAIEWSDRAQEEKALSKAIEMADAISNKLSVR</sequence>
<dbReference type="Pfam" id="PF20081">
    <property type="entry name" value="DUF6475"/>
    <property type="match status" value="1"/>
</dbReference>
<protein>
    <recommendedName>
        <fullName evidence="1">DUF6475 domain-containing protein</fullName>
    </recommendedName>
</protein>
<dbReference type="EMBL" id="MT144445">
    <property type="protein sequence ID" value="QJA53717.1"/>
    <property type="molecule type" value="Genomic_DNA"/>
</dbReference>
<feature type="domain" description="DUF6475" evidence="1">
    <location>
        <begin position="93"/>
        <end position="175"/>
    </location>
</feature>
<accession>A0A6H2A2B1</accession>
<name>A0A6H2A2B1_9ZZZZ</name>
<dbReference type="AlphaFoldDB" id="A0A6H2A2B1"/>
<dbReference type="EMBL" id="MT144797">
    <property type="protein sequence ID" value="QJH99575.1"/>
    <property type="molecule type" value="Genomic_DNA"/>
</dbReference>
<reference evidence="2" key="1">
    <citation type="submission" date="2020-03" db="EMBL/GenBank/DDBJ databases">
        <title>The deep terrestrial virosphere.</title>
        <authorList>
            <person name="Holmfeldt K."/>
            <person name="Nilsson E."/>
            <person name="Simone D."/>
            <person name="Lopez-Fernandez M."/>
            <person name="Wu X."/>
            <person name="de Brujin I."/>
            <person name="Lundin D."/>
            <person name="Andersson A."/>
            <person name="Bertilsson S."/>
            <person name="Dopson M."/>
        </authorList>
    </citation>
    <scope>NUCLEOTIDE SEQUENCE</scope>
    <source>
        <strain evidence="2">TM448A03825</strain>
        <strain evidence="3">TM448B01620</strain>
    </source>
</reference>
<evidence type="ECO:0000313" key="2">
    <source>
        <dbReference type="EMBL" id="QJA53717.1"/>
    </source>
</evidence>
<gene>
    <name evidence="2" type="ORF">TM448A03825_0002</name>
    <name evidence="3" type="ORF">TM448B01620_0017</name>
</gene>
<organism evidence="2">
    <name type="scientific">viral metagenome</name>
    <dbReference type="NCBI Taxonomy" id="1070528"/>
    <lineage>
        <taxon>unclassified sequences</taxon>
        <taxon>metagenomes</taxon>
        <taxon>organismal metagenomes</taxon>
    </lineage>
</organism>
<evidence type="ECO:0000259" key="1">
    <source>
        <dbReference type="Pfam" id="PF20081"/>
    </source>
</evidence>
<evidence type="ECO:0000313" key="3">
    <source>
        <dbReference type="EMBL" id="QJH99575.1"/>
    </source>
</evidence>
<dbReference type="InterPro" id="IPR045521">
    <property type="entry name" value="DUF6475"/>
</dbReference>